<dbReference type="PANTHER" id="PTHR46017:SF1">
    <property type="entry name" value="ALPHA-MANNOSIDASE 2C1"/>
    <property type="match status" value="1"/>
</dbReference>
<dbReference type="Pfam" id="PF01074">
    <property type="entry name" value="Glyco_hydro_38N"/>
    <property type="match status" value="1"/>
</dbReference>
<reference evidence="4" key="1">
    <citation type="submission" date="2022-05" db="EMBL/GenBank/DDBJ databases">
        <authorList>
            <person name="Park J.-S."/>
        </authorList>
    </citation>
    <scope>NUCLEOTIDE SEQUENCE</scope>
    <source>
        <strain evidence="4">2012CJ34-3</strain>
    </source>
</reference>
<keyword evidence="5" id="KW-1185">Reference proteome</keyword>
<protein>
    <submittedName>
        <fullName evidence="4">Glycosyl hydrolase-related protein</fullName>
    </submittedName>
</protein>
<dbReference type="InterPro" id="IPR027291">
    <property type="entry name" value="Glyco_hydro_38_N_sf"/>
</dbReference>
<feature type="domain" description="Glycoside hydrolase family 38 N-terminal" evidence="1">
    <location>
        <begin position="133"/>
        <end position="395"/>
    </location>
</feature>
<dbReference type="Pfam" id="PF17677">
    <property type="entry name" value="Glyco_hydro38C2"/>
    <property type="match status" value="1"/>
</dbReference>
<dbReference type="Gene3D" id="2.60.40.2220">
    <property type="match status" value="1"/>
</dbReference>
<gene>
    <name evidence="4" type="ORF">M3P09_16355</name>
</gene>
<dbReference type="Gene3D" id="3.20.110.10">
    <property type="entry name" value="Glycoside hydrolase 38, N terminal domain"/>
    <property type="match status" value="1"/>
</dbReference>
<dbReference type="SUPFAM" id="SSF88713">
    <property type="entry name" value="Glycoside hydrolase/deacetylase"/>
    <property type="match status" value="1"/>
</dbReference>
<proteinExistence type="predicted"/>
<dbReference type="PANTHER" id="PTHR46017">
    <property type="entry name" value="ALPHA-MANNOSIDASE 2C1"/>
    <property type="match status" value="1"/>
</dbReference>
<evidence type="ECO:0000313" key="4">
    <source>
        <dbReference type="EMBL" id="MCL6296581.1"/>
    </source>
</evidence>
<dbReference type="InterPro" id="IPR011330">
    <property type="entry name" value="Glyco_hydro/deAcase_b/a-brl"/>
</dbReference>
<dbReference type="InterPro" id="IPR011682">
    <property type="entry name" value="Glyco_hydro_38_C"/>
</dbReference>
<dbReference type="SUPFAM" id="SSF74650">
    <property type="entry name" value="Galactose mutarotase-like"/>
    <property type="match status" value="1"/>
</dbReference>
<dbReference type="InterPro" id="IPR013780">
    <property type="entry name" value="Glyco_hydro_b"/>
</dbReference>
<dbReference type="Proteomes" id="UP001165381">
    <property type="component" value="Unassembled WGS sequence"/>
</dbReference>
<organism evidence="4 5">
    <name type="scientific">Jejuia spongiicola</name>
    <dbReference type="NCBI Taxonomy" id="2942207"/>
    <lineage>
        <taxon>Bacteria</taxon>
        <taxon>Pseudomonadati</taxon>
        <taxon>Bacteroidota</taxon>
        <taxon>Flavobacteriia</taxon>
        <taxon>Flavobacteriales</taxon>
        <taxon>Flavobacteriaceae</taxon>
        <taxon>Jejuia</taxon>
    </lineage>
</organism>
<evidence type="ECO:0000259" key="1">
    <source>
        <dbReference type="Pfam" id="PF01074"/>
    </source>
</evidence>
<dbReference type="Gene3D" id="2.70.98.30">
    <property type="entry name" value="Golgi alpha-mannosidase II, domain 4"/>
    <property type="match status" value="1"/>
</dbReference>
<evidence type="ECO:0000313" key="5">
    <source>
        <dbReference type="Proteomes" id="UP001165381"/>
    </source>
</evidence>
<dbReference type="Pfam" id="PF07748">
    <property type="entry name" value="Glyco_hydro_38C"/>
    <property type="match status" value="1"/>
</dbReference>
<evidence type="ECO:0000259" key="3">
    <source>
        <dbReference type="Pfam" id="PF17677"/>
    </source>
</evidence>
<dbReference type="RefSeq" id="WP_249973946.1">
    <property type="nucleotide sequence ID" value="NZ_JAMFLZ010000010.1"/>
</dbReference>
<dbReference type="Gene3D" id="2.60.40.1180">
    <property type="entry name" value="Golgi alpha-mannosidase II"/>
    <property type="match status" value="1"/>
</dbReference>
<feature type="domain" description="Glycosyl hydrolases family 38 C-terminal" evidence="3">
    <location>
        <begin position="902"/>
        <end position="974"/>
    </location>
</feature>
<dbReference type="InterPro" id="IPR011013">
    <property type="entry name" value="Gal_mutarotase_sf_dom"/>
</dbReference>
<dbReference type="InterPro" id="IPR000602">
    <property type="entry name" value="Glyco_hydro_38_N"/>
</dbReference>
<dbReference type="InterPro" id="IPR041147">
    <property type="entry name" value="GH38_C"/>
</dbReference>
<accession>A0ABT0QHW2</accession>
<dbReference type="GO" id="GO:0016787">
    <property type="term" value="F:hydrolase activity"/>
    <property type="evidence" value="ECO:0007669"/>
    <property type="project" value="UniProtKB-KW"/>
</dbReference>
<evidence type="ECO:0000259" key="2">
    <source>
        <dbReference type="Pfam" id="PF07748"/>
    </source>
</evidence>
<sequence length="980" mass="111041">MSSISKNNLMMKYNICTIFFVLIMGFGFSQNSSNKATVSIEYEKPYKYEYIGTNILVKGTLDIDSKDSYEKVIFQDGRTFQIEVEGGKAKVWLPVIGEAGIIKFVGKKRDANKEQLFTPLVTSDWDYFKEGTFHIIASSHQDIAWMDTPEYCRHERINDIIAPALDIMKTDEHYYFGMEQALNLKEFIEDQPERKEEVIERYREGRFTWGATYNQPYEGMQTGEQLIREMYFGKLWIKNNFDGINEETAFNTDVPGRTLQFPQILAKSGVKNLFVSRMKEGFFDWHSPDGSSVLTYSPGNYGWAAMFYKLFDEDAIEAMHKIQNRVKIWSDYYRERKLSPHFAIVISNDASGPTDYGKLVKEWNTIISKTGAKIPTLRHSTVADFLSDVRNPNADFEDLEGDRPNIWAYIHGPGHHKAITASRKAGRLLPSAEIFGAVESILNNSFANYPQDDLSKAFEESIYPDHGWGGKNGHITDSIFKSKLEFAANEADRLVGKSLKGISKNIKTNKKNAIVVYNDLSWKRSGLASVTIANANKYHVVDNNGKMVPSQASASDKNKLHFYASDIPSIGYKTFYLKRGAANSSGVNKKIAPNMLSNAYYTMHLGNGGITYLYDHVLNKEVLNTTKFSGGDVMMLEYDGNGAGEFTQMTEPKMNGVFDPNGNSYNATYEITSANPSNWSVLVDGEVFTEYETRTKFKHAQVVQRIRVYHQDKKIDFFVDLLNWDGTHNREFRFALPINTKDAKIKYEVPLAIAEVGKTEMKEAPMGWAWGGTYDQKPDAIHPREVMNFISSENETFGVTLATDVALADWIDPTREAVDYSVLQGILLSSHKSCHGEGNWYHQTGDHHFKFSMTSHNPSESIPYQFGTASNHKLWTVLKQNLNTKGVLGENTGFFEVSDPMVRISTVKRSEDGKGIIVRLVEMEGKDKQVTIKLPEECKELIKVNLIEKEEKTIEAQTGTEISINIGMNAIDTYMLILKK</sequence>
<name>A0ABT0QHW2_9FLAO</name>
<dbReference type="EMBL" id="JAMFLZ010000010">
    <property type="protein sequence ID" value="MCL6296581.1"/>
    <property type="molecule type" value="Genomic_DNA"/>
</dbReference>
<keyword evidence="4" id="KW-0378">Hydrolase</keyword>
<comment type="caution">
    <text evidence="4">The sequence shown here is derived from an EMBL/GenBank/DDBJ whole genome shotgun (WGS) entry which is preliminary data.</text>
</comment>
<feature type="domain" description="Glycosyl hydrolase family 38 C-terminal" evidence="2">
    <location>
        <begin position="596"/>
        <end position="759"/>
    </location>
</feature>